<name>A0AA41Z0T9_9HYPH</name>
<comment type="caution">
    <text evidence="2">The sequence shown here is derived from an EMBL/GenBank/DDBJ whole genome shotgun (WGS) entry which is preliminary data.</text>
</comment>
<dbReference type="InterPro" id="IPR046574">
    <property type="entry name" value="DUF6634"/>
</dbReference>
<accession>A0AA41Z0T9</accession>
<sequence>MTDCPYTDEQLAQREAALHADLARYAESGSPTADELRRAPMLDDYRITSVDGVDLAHGWCVGHPRLRPGRITTAKIAAAGDGWLRTVGRLYRLGDRLDPEPEFVPSPDDAEDHLNNCGR</sequence>
<dbReference type="AlphaFoldDB" id="A0AA41Z0T9"/>
<feature type="region of interest" description="Disordered" evidence="1">
    <location>
        <begin position="96"/>
        <end position="119"/>
    </location>
</feature>
<dbReference type="RefSeq" id="WP_282588496.1">
    <property type="nucleotide sequence ID" value="NZ_JAMOIM010000040.1"/>
</dbReference>
<gene>
    <name evidence="2" type="ORF">M8523_29750</name>
</gene>
<dbReference type="EMBL" id="JAMOIM010000040">
    <property type="protein sequence ID" value="MCW6512119.1"/>
    <property type="molecule type" value="Genomic_DNA"/>
</dbReference>
<dbReference type="Pfam" id="PF20339">
    <property type="entry name" value="DUF6634"/>
    <property type="match status" value="1"/>
</dbReference>
<protein>
    <submittedName>
        <fullName evidence="2">Uncharacterized protein</fullName>
    </submittedName>
</protein>
<dbReference type="Proteomes" id="UP001165667">
    <property type="component" value="Unassembled WGS sequence"/>
</dbReference>
<evidence type="ECO:0000313" key="2">
    <source>
        <dbReference type="EMBL" id="MCW6512119.1"/>
    </source>
</evidence>
<proteinExistence type="predicted"/>
<evidence type="ECO:0000256" key="1">
    <source>
        <dbReference type="SAM" id="MobiDB-lite"/>
    </source>
</evidence>
<organism evidence="2 3">
    <name type="scientific">Lichenifustis flavocetrariae</name>
    <dbReference type="NCBI Taxonomy" id="2949735"/>
    <lineage>
        <taxon>Bacteria</taxon>
        <taxon>Pseudomonadati</taxon>
        <taxon>Pseudomonadota</taxon>
        <taxon>Alphaproteobacteria</taxon>
        <taxon>Hyphomicrobiales</taxon>
        <taxon>Lichenihabitantaceae</taxon>
        <taxon>Lichenifustis</taxon>
    </lineage>
</organism>
<reference evidence="2" key="1">
    <citation type="submission" date="2022-05" db="EMBL/GenBank/DDBJ databases">
        <authorList>
            <person name="Pankratov T."/>
        </authorList>
    </citation>
    <scope>NUCLEOTIDE SEQUENCE</scope>
    <source>
        <strain evidence="2">BP6-180914</strain>
    </source>
</reference>
<keyword evidence="3" id="KW-1185">Reference proteome</keyword>
<evidence type="ECO:0000313" key="3">
    <source>
        <dbReference type="Proteomes" id="UP001165667"/>
    </source>
</evidence>